<reference evidence="3" key="1">
    <citation type="submission" date="2015-03" db="EMBL/GenBank/DDBJ databases">
        <authorList>
            <person name="Ferrari E."/>
            <person name="Walter M.C."/>
            <person name="Huptas C."/>
            <person name="Scherer S."/>
            <person name="Mueller-Herbst S."/>
        </authorList>
    </citation>
    <scope>NUCLEOTIDE SEQUENCE [LARGE SCALE GENOMIC DNA]</scope>
    <source>
        <strain evidence="3">LWP01</strain>
    </source>
</reference>
<evidence type="ECO:0000313" key="3">
    <source>
        <dbReference type="Proteomes" id="UP000223060"/>
    </source>
</evidence>
<evidence type="ECO:0000259" key="1">
    <source>
        <dbReference type="PROSITE" id="PS51186"/>
    </source>
</evidence>
<evidence type="ECO:0000313" key="2">
    <source>
        <dbReference type="EMBL" id="AQY52292.1"/>
    </source>
</evidence>
<dbReference type="Proteomes" id="UP000223060">
    <property type="component" value="Chromosome"/>
</dbReference>
<dbReference type="EMBL" id="CP011102">
    <property type="protein sequence ID" value="AQY52292.1"/>
    <property type="molecule type" value="Genomic_DNA"/>
</dbReference>
<dbReference type="GO" id="GO:0016747">
    <property type="term" value="F:acyltransferase activity, transferring groups other than amino-acyl groups"/>
    <property type="evidence" value="ECO:0007669"/>
    <property type="project" value="InterPro"/>
</dbReference>
<dbReference type="InterPro" id="IPR000182">
    <property type="entry name" value="GNAT_dom"/>
</dbReference>
<proteinExistence type="predicted"/>
<dbReference type="InterPro" id="IPR050276">
    <property type="entry name" value="MshD_Acetyltransferase"/>
</dbReference>
<feature type="domain" description="N-acetyltransferase" evidence="1">
    <location>
        <begin position="1"/>
        <end position="162"/>
    </location>
</feature>
<dbReference type="Pfam" id="PF00583">
    <property type="entry name" value="Acetyltransf_1"/>
    <property type="match status" value="1"/>
</dbReference>
<dbReference type="AlphaFoldDB" id="A0A1S7FY16"/>
<sequence length="162" mass="18673">MHIKTAKSKEDSQHISKLAHQIWHEHYPSIITEEQIDYMLTKFQSDEAIYSEMANGTTYLMAYKSDEFVGYAAFYQKDAELFLSKLYIDPAHHKQGIGKQLFAQVTAFAKDNNLPAIRLYVNKYNTSSIEAYKKMGFIVEKEIVTDVGSGFIMDDYTMTFPI</sequence>
<dbReference type="RefSeq" id="WP_036061482.1">
    <property type="nucleotide sequence ID" value="NZ_CP011102.1"/>
</dbReference>
<dbReference type="CDD" id="cd04301">
    <property type="entry name" value="NAT_SF"/>
    <property type="match status" value="1"/>
</dbReference>
<dbReference type="Gene3D" id="3.40.630.30">
    <property type="match status" value="1"/>
</dbReference>
<accession>A0A1S7FY16</accession>
<dbReference type="InterPro" id="IPR016181">
    <property type="entry name" value="Acyl_CoA_acyltransferase"/>
</dbReference>
<organism evidence="2 3">
    <name type="scientific">Listeria weihenstephanensis</name>
    <dbReference type="NCBI Taxonomy" id="1006155"/>
    <lineage>
        <taxon>Bacteria</taxon>
        <taxon>Bacillati</taxon>
        <taxon>Bacillota</taxon>
        <taxon>Bacilli</taxon>
        <taxon>Bacillales</taxon>
        <taxon>Listeriaceae</taxon>
        <taxon>Listeria</taxon>
    </lineage>
</organism>
<dbReference type="PROSITE" id="PS51186">
    <property type="entry name" value="GNAT"/>
    <property type="match status" value="1"/>
</dbReference>
<name>A0A1S7FY16_9LIST</name>
<dbReference type="SUPFAM" id="SSF55729">
    <property type="entry name" value="Acyl-CoA N-acyltransferases (Nat)"/>
    <property type="match status" value="1"/>
</dbReference>
<dbReference type="KEGG" id="lwi:UE46_15555"/>
<gene>
    <name evidence="2" type="ORF">UE46_15555</name>
</gene>
<dbReference type="PANTHER" id="PTHR43617">
    <property type="entry name" value="L-AMINO ACID N-ACETYLTRANSFERASE"/>
    <property type="match status" value="1"/>
</dbReference>
<keyword evidence="3" id="KW-1185">Reference proteome</keyword>
<protein>
    <recommendedName>
        <fullName evidence="1">N-acetyltransferase domain-containing protein</fullName>
    </recommendedName>
</protein>